<keyword evidence="1" id="KW-0812">Transmembrane</keyword>
<dbReference type="EMBL" id="JACHIE010000002">
    <property type="protein sequence ID" value="MBB6456370.1"/>
    <property type="molecule type" value="Genomic_DNA"/>
</dbReference>
<evidence type="ECO:0000259" key="2">
    <source>
        <dbReference type="Pfam" id="PF05232"/>
    </source>
</evidence>
<keyword evidence="4" id="KW-1185">Reference proteome</keyword>
<dbReference type="RefSeq" id="WP_242005435.1">
    <property type="nucleotide sequence ID" value="NZ_BAABDB010000005.1"/>
</dbReference>
<protein>
    <submittedName>
        <fullName evidence="3">Putative membrane protein</fullName>
    </submittedName>
</protein>
<evidence type="ECO:0000256" key="1">
    <source>
        <dbReference type="SAM" id="Phobius"/>
    </source>
</evidence>
<organism evidence="3 4">
    <name type="scientific">Acetobacter lovaniensis</name>
    <dbReference type="NCBI Taxonomy" id="104100"/>
    <lineage>
        <taxon>Bacteria</taxon>
        <taxon>Pseudomonadati</taxon>
        <taxon>Pseudomonadota</taxon>
        <taxon>Alphaproteobacteria</taxon>
        <taxon>Acetobacterales</taxon>
        <taxon>Acetobacteraceae</taxon>
        <taxon>Acetobacter</taxon>
    </lineage>
</organism>
<evidence type="ECO:0000313" key="4">
    <source>
        <dbReference type="Proteomes" id="UP000578000"/>
    </source>
</evidence>
<sequence>MSMSPSSQPPALSAAGRPAPPVVPMRSGMDRLRHVLLFELIALAITIPAGSTLFGLHESAMGMIGLGSAITAMVWNYLYNLIFDRVMTHLYRTTHKTMRGRLVHTILFEAGLQVALVPGIALYTHAPLMETFSLSLSLALFYLVYAFVFNMAYDRAFPLPHQSLSTINVTKS</sequence>
<feature type="transmembrane region" description="Helical" evidence="1">
    <location>
        <begin position="132"/>
        <end position="153"/>
    </location>
</feature>
<feature type="transmembrane region" description="Helical" evidence="1">
    <location>
        <begin position="60"/>
        <end position="82"/>
    </location>
</feature>
<dbReference type="InterPro" id="IPR058208">
    <property type="entry name" value="PACE"/>
</dbReference>
<dbReference type="NCBIfam" id="NF033664">
    <property type="entry name" value="PACE_transport"/>
    <property type="match status" value="1"/>
</dbReference>
<dbReference type="Proteomes" id="UP000578000">
    <property type="component" value="Unassembled WGS sequence"/>
</dbReference>
<gene>
    <name evidence="3" type="ORF">HNR55_000937</name>
</gene>
<feature type="domain" description="Chlorhexidine efflux transporter" evidence="2">
    <location>
        <begin position="26"/>
        <end position="88"/>
    </location>
</feature>
<feature type="transmembrane region" description="Helical" evidence="1">
    <location>
        <begin position="35"/>
        <end position="54"/>
    </location>
</feature>
<feature type="domain" description="Chlorhexidine efflux transporter" evidence="2">
    <location>
        <begin position="96"/>
        <end position="158"/>
    </location>
</feature>
<keyword evidence="1" id="KW-1133">Transmembrane helix</keyword>
<dbReference type="Pfam" id="PF05232">
    <property type="entry name" value="BTP"/>
    <property type="match status" value="2"/>
</dbReference>
<proteinExistence type="predicted"/>
<name>A0A841QD50_9PROT</name>
<comment type="caution">
    <text evidence="3">The sequence shown here is derived from an EMBL/GenBank/DDBJ whole genome shotgun (WGS) entry which is preliminary data.</text>
</comment>
<feature type="transmembrane region" description="Helical" evidence="1">
    <location>
        <begin position="102"/>
        <end position="126"/>
    </location>
</feature>
<keyword evidence="1" id="KW-0472">Membrane</keyword>
<dbReference type="InterPro" id="IPR007896">
    <property type="entry name" value="BTP_bacteria"/>
</dbReference>
<evidence type="ECO:0000313" key="3">
    <source>
        <dbReference type="EMBL" id="MBB6456370.1"/>
    </source>
</evidence>
<dbReference type="AlphaFoldDB" id="A0A841QD50"/>
<reference evidence="3 4" key="1">
    <citation type="submission" date="2020-08" db="EMBL/GenBank/DDBJ databases">
        <title>Genomic Encyclopedia of Type Strains, Phase IV (KMG-IV): sequencing the most valuable type-strain genomes for metagenomic binning, comparative biology and taxonomic classification.</title>
        <authorList>
            <person name="Goeker M."/>
        </authorList>
    </citation>
    <scope>NUCLEOTIDE SEQUENCE [LARGE SCALE GENOMIC DNA]</scope>
    <source>
        <strain evidence="3 4">DSM 4491</strain>
    </source>
</reference>
<accession>A0A841QD50</accession>